<feature type="compositionally biased region" description="Polar residues" evidence="1">
    <location>
        <begin position="1"/>
        <end position="28"/>
    </location>
</feature>
<feature type="region of interest" description="Disordered" evidence="1">
    <location>
        <begin position="1"/>
        <end position="129"/>
    </location>
</feature>
<organism evidence="2 3">
    <name type="scientific">Hebeloma cylindrosporum</name>
    <dbReference type="NCBI Taxonomy" id="76867"/>
    <lineage>
        <taxon>Eukaryota</taxon>
        <taxon>Fungi</taxon>
        <taxon>Dikarya</taxon>
        <taxon>Basidiomycota</taxon>
        <taxon>Agaricomycotina</taxon>
        <taxon>Agaricomycetes</taxon>
        <taxon>Agaricomycetidae</taxon>
        <taxon>Agaricales</taxon>
        <taxon>Agaricineae</taxon>
        <taxon>Hymenogastraceae</taxon>
        <taxon>Hebeloma</taxon>
    </lineage>
</organism>
<dbReference type="HOGENOM" id="CLU_432803_0_0_1"/>
<feature type="compositionally biased region" description="Low complexity" evidence="1">
    <location>
        <begin position="298"/>
        <end position="316"/>
    </location>
</feature>
<gene>
    <name evidence="2" type="ORF">M413DRAFT_150811</name>
</gene>
<feature type="compositionally biased region" description="Acidic residues" evidence="1">
    <location>
        <begin position="330"/>
        <end position="341"/>
    </location>
</feature>
<reference evidence="3" key="2">
    <citation type="submission" date="2015-01" db="EMBL/GenBank/DDBJ databases">
        <title>Evolutionary Origins and Diversification of the Mycorrhizal Mutualists.</title>
        <authorList>
            <consortium name="DOE Joint Genome Institute"/>
            <consortium name="Mycorrhizal Genomics Consortium"/>
            <person name="Kohler A."/>
            <person name="Kuo A."/>
            <person name="Nagy L.G."/>
            <person name="Floudas D."/>
            <person name="Copeland A."/>
            <person name="Barry K.W."/>
            <person name="Cichocki N."/>
            <person name="Veneault-Fourrey C."/>
            <person name="LaButti K."/>
            <person name="Lindquist E.A."/>
            <person name="Lipzen A."/>
            <person name="Lundell T."/>
            <person name="Morin E."/>
            <person name="Murat C."/>
            <person name="Riley R."/>
            <person name="Ohm R."/>
            <person name="Sun H."/>
            <person name="Tunlid A."/>
            <person name="Henrissat B."/>
            <person name="Grigoriev I.V."/>
            <person name="Hibbett D.S."/>
            <person name="Martin F."/>
        </authorList>
    </citation>
    <scope>NUCLEOTIDE SEQUENCE [LARGE SCALE GENOMIC DNA]</scope>
    <source>
        <strain evidence="3">h7</strain>
    </source>
</reference>
<dbReference type="Proteomes" id="UP000053424">
    <property type="component" value="Unassembled WGS sequence"/>
</dbReference>
<evidence type="ECO:0000313" key="3">
    <source>
        <dbReference type="Proteomes" id="UP000053424"/>
    </source>
</evidence>
<evidence type="ECO:0000313" key="2">
    <source>
        <dbReference type="EMBL" id="KIM41545.1"/>
    </source>
</evidence>
<feature type="compositionally biased region" description="Acidic residues" evidence="1">
    <location>
        <begin position="259"/>
        <end position="284"/>
    </location>
</feature>
<dbReference type="EMBL" id="KN831780">
    <property type="protein sequence ID" value="KIM41545.1"/>
    <property type="molecule type" value="Genomic_DNA"/>
</dbReference>
<evidence type="ECO:0000256" key="1">
    <source>
        <dbReference type="SAM" id="MobiDB-lite"/>
    </source>
</evidence>
<accession>A0A0C3BY96</accession>
<feature type="region of interest" description="Disordered" evidence="1">
    <location>
        <begin position="148"/>
        <end position="170"/>
    </location>
</feature>
<protein>
    <submittedName>
        <fullName evidence="2">Uncharacterized protein</fullName>
    </submittedName>
</protein>
<proteinExistence type="predicted"/>
<feature type="compositionally biased region" description="Low complexity" evidence="1">
    <location>
        <begin position="100"/>
        <end position="110"/>
    </location>
</feature>
<keyword evidence="3" id="KW-1185">Reference proteome</keyword>
<name>A0A0C3BY96_HEBCY</name>
<feature type="compositionally biased region" description="Polar residues" evidence="1">
    <location>
        <begin position="35"/>
        <end position="54"/>
    </location>
</feature>
<feature type="region of interest" description="Disordered" evidence="1">
    <location>
        <begin position="365"/>
        <end position="393"/>
    </location>
</feature>
<dbReference type="AlphaFoldDB" id="A0A0C3BY96"/>
<feature type="compositionally biased region" description="Basic and acidic residues" evidence="1">
    <location>
        <begin position="365"/>
        <end position="379"/>
    </location>
</feature>
<feature type="region of interest" description="Disordered" evidence="1">
    <location>
        <begin position="246"/>
        <end position="344"/>
    </location>
</feature>
<reference evidence="2 3" key="1">
    <citation type="submission" date="2014-04" db="EMBL/GenBank/DDBJ databases">
        <authorList>
            <consortium name="DOE Joint Genome Institute"/>
            <person name="Kuo A."/>
            <person name="Gay G."/>
            <person name="Dore J."/>
            <person name="Kohler A."/>
            <person name="Nagy L.G."/>
            <person name="Floudas D."/>
            <person name="Copeland A."/>
            <person name="Barry K.W."/>
            <person name="Cichocki N."/>
            <person name="Veneault-Fourrey C."/>
            <person name="LaButti K."/>
            <person name="Lindquist E.A."/>
            <person name="Lipzen A."/>
            <person name="Lundell T."/>
            <person name="Morin E."/>
            <person name="Murat C."/>
            <person name="Sun H."/>
            <person name="Tunlid A."/>
            <person name="Henrissat B."/>
            <person name="Grigoriev I.V."/>
            <person name="Hibbett D.S."/>
            <person name="Martin F."/>
            <person name="Nordberg H.P."/>
            <person name="Cantor M.N."/>
            <person name="Hua S.X."/>
        </authorList>
    </citation>
    <scope>NUCLEOTIDE SEQUENCE [LARGE SCALE GENOMIC DNA]</scope>
    <source>
        <strain evidence="3">h7</strain>
    </source>
</reference>
<sequence length="632" mass="69912">MSTTQHTSFHARHTQSSPSAVGPRSSNPRNRDTVTESLASTNNGIPLTASTINEGSAEGISTVRQSLDRSKRGVPSSIEMLPTRTKGAETSTNPTIHNRPLSGLSLSAPAVLPPPAPSRRFESPQDQDAPKTIADLKQQLHFNYDADLPSESSTLSLPPPPPPRQARAPSPFQEFSLLPAIELRSLVLDEGIPPSAETRRSLAAMCHWSLYDAAREQKEFIRKTEAQRQIYETAFANLEDELAELDVETNSQESQLALFEDDSEESDREEEDVEMGDSDDEGYEQDVSGGDTSDELEVLAVSESESSSGGYSLGYEVDAEETEVLVSEQADADLCEEEGSYDADTNVEHVANSNSILEEDQLAGEHPHSLTVQSRDHAKSLSSEASEASDDEGELCYPYTLEDLESQHQETAEEGTSKDGEDLDFFDVLDGEIFAPAGAEDKLREVFIDSDEEFKQREAAIYQELERTRPLWSIYSNILPPPRNPPSWYPETLPTFDIEDPDLFPSHRFERVKTLASGNGLSSVCVVRSVWPQRWNGVGLRENSLWAMKMYPRDCGSAEKKRRATTLLHTEVNVYMRIAESPKDEKIGFAFLANLEMTMTFPGNTALLMVRRSIPVSEKILIISTITGTDAN</sequence>